<protein>
    <submittedName>
        <fullName evidence="4">Diguanylate cyclase (GGDEF)-like protein</fullName>
    </submittedName>
</protein>
<dbReference type="InterPro" id="IPR035919">
    <property type="entry name" value="EAL_sf"/>
</dbReference>
<dbReference type="Pfam" id="PF00563">
    <property type="entry name" value="EAL"/>
    <property type="match status" value="1"/>
</dbReference>
<dbReference type="Proteomes" id="UP000241808">
    <property type="component" value="Unassembled WGS sequence"/>
</dbReference>
<reference evidence="4 5" key="1">
    <citation type="submission" date="2018-04" db="EMBL/GenBank/DDBJ databases">
        <title>Genomic Encyclopedia of Archaeal and Bacterial Type Strains, Phase II (KMG-II): from individual species to whole genera.</title>
        <authorList>
            <person name="Goeker M."/>
        </authorList>
    </citation>
    <scope>NUCLEOTIDE SEQUENCE [LARGE SCALE GENOMIC DNA]</scope>
    <source>
        <strain evidence="4 5">DSM 25521</strain>
    </source>
</reference>
<keyword evidence="1" id="KW-0812">Transmembrane</keyword>
<organism evidence="4 5">
    <name type="scientific">Phreatobacter oligotrophus</name>
    <dbReference type="NCBI Taxonomy" id="1122261"/>
    <lineage>
        <taxon>Bacteria</taxon>
        <taxon>Pseudomonadati</taxon>
        <taxon>Pseudomonadota</taxon>
        <taxon>Alphaproteobacteria</taxon>
        <taxon>Hyphomicrobiales</taxon>
        <taxon>Phreatobacteraceae</taxon>
        <taxon>Phreatobacter</taxon>
    </lineage>
</organism>
<feature type="transmembrane region" description="Helical" evidence="1">
    <location>
        <begin position="12"/>
        <end position="36"/>
    </location>
</feature>
<dbReference type="AlphaFoldDB" id="A0A2T4Z6A5"/>
<dbReference type="RefSeq" id="WP_108177418.1">
    <property type="nucleotide sequence ID" value="NZ_PZZL01000004.1"/>
</dbReference>
<dbReference type="InterPro" id="IPR029787">
    <property type="entry name" value="Nucleotide_cyclase"/>
</dbReference>
<dbReference type="InterPro" id="IPR043128">
    <property type="entry name" value="Rev_trsase/Diguanyl_cyclase"/>
</dbReference>
<dbReference type="Gene3D" id="3.20.20.450">
    <property type="entry name" value="EAL domain"/>
    <property type="match status" value="1"/>
</dbReference>
<dbReference type="SUPFAM" id="SSF55073">
    <property type="entry name" value="Nucleotide cyclase"/>
    <property type="match status" value="1"/>
</dbReference>
<feature type="transmembrane region" description="Helical" evidence="1">
    <location>
        <begin position="56"/>
        <end position="76"/>
    </location>
</feature>
<evidence type="ECO:0000259" key="3">
    <source>
        <dbReference type="PROSITE" id="PS50887"/>
    </source>
</evidence>
<keyword evidence="1" id="KW-0472">Membrane</keyword>
<gene>
    <name evidence="4" type="ORF">C8P69_104478</name>
</gene>
<dbReference type="CDD" id="cd01949">
    <property type="entry name" value="GGDEF"/>
    <property type="match status" value="1"/>
</dbReference>
<dbReference type="CDD" id="cd01948">
    <property type="entry name" value="EAL"/>
    <property type="match status" value="1"/>
</dbReference>
<evidence type="ECO:0000313" key="5">
    <source>
        <dbReference type="Proteomes" id="UP000241808"/>
    </source>
</evidence>
<dbReference type="NCBIfam" id="TIGR00254">
    <property type="entry name" value="GGDEF"/>
    <property type="match status" value="1"/>
</dbReference>
<sequence length="521" mass="56086">MSLSVKRRADAALSGQVWAVGFGVVSIAAAALMLAVHAWTPVRLVMGSHGSWVGQISAWVVAGTLLTLGLLLRLRLSQRDVIAGSRFLLPMGIDALTGLADRAAFCRTFETSLDSIERRGGVTLLLLDLDLFKEINDTYGHHAGDAVLAEVARRLRFVCGPDVAIGRLGGDEFAVLIEGAPEATDIAAACRLIITEVRKPIALDGHTLSVGASIGFCATQERGTVRDDMMRRADRALYLAKARGKNCAVAFHPDMDRDESQRRYQERELRGALINGEIDIDLQPIFGSDGVTMKGVEALARWNHPYRGRVGPAEFVALAESCGLIHRLGANILGLACRAAARWEELFVSVNVSPIQFRRGDFVAQVKAALADSGLPADRLVLEITESVMIEDAEHARAVTHELRALGVKIALDDFGTGFSSLSYLRRFNLDALKVDRSFVADLDSGVEAATILHCVVNLGRALGLKVVAEGVETAEQARFLRAAGCGLMQGYHLARPMTVAEFERRYAAAAAPPRDLAAAG</sequence>
<feature type="domain" description="EAL" evidence="2">
    <location>
        <begin position="262"/>
        <end position="511"/>
    </location>
</feature>
<accession>A0A2T4Z6A5</accession>
<dbReference type="SUPFAM" id="SSF141868">
    <property type="entry name" value="EAL domain-like"/>
    <property type="match status" value="1"/>
</dbReference>
<dbReference type="PROSITE" id="PS50887">
    <property type="entry name" value="GGDEF"/>
    <property type="match status" value="1"/>
</dbReference>
<dbReference type="SMART" id="SM00052">
    <property type="entry name" value="EAL"/>
    <property type="match status" value="1"/>
</dbReference>
<dbReference type="InterPro" id="IPR052155">
    <property type="entry name" value="Biofilm_reg_signaling"/>
</dbReference>
<dbReference type="PANTHER" id="PTHR44757:SF2">
    <property type="entry name" value="BIOFILM ARCHITECTURE MAINTENANCE PROTEIN MBAA"/>
    <property type="match status" value="1"/>
</dbReference>
<dbReference type="PANTHER" id="PTHR44757">
    <property type="entry name" value="DIGUANYLATE CYCLASE DGCP"/>
    <property type="match status" value="1"/>
</dbReference>
<dbReference type="InterPro" id="IPR000160">
    <property type="entry name" value="GGDEF_dom"/>
</dbReference>
<dbReference type="Pfam" id="PF00990">
    <property type="entry name" value="GGDEF"/>
    <property type="match status" value="1"/>
</dbReference>
<evidence type="ECO:0000259" key="2">
    <source>
        <dbReference type="PROSITE" id="PS50883"/>
    </source>
</evidence>
<dbReference type="OrthoDB" id="9814202at2"/>
<dbReference type="EMBL" id="PZZL01000004">
    <property type="protein sequence ID" value="PTM57424.1"/>
    <property type="molecule type" value="Genomic_DNA"/>
</dbReference>
<keyword evidence="1" id="KW-1133">Transmembrane helix</keyword>
<proteinExistence type="predicted"/>
<evidence type="ECO:0000313" key="4">
    <source>
        <dbReference type="EMBL" id="PTM57424.1"/>
    </source>
</evidence>
<keyword evidence="5" id="KW-1185">Reference proteome</keyword>
<dbReference type="Gene3D" id="3.30.70.270">
    <property type="match status" value="1"/>
</dbReference>
<feature type="domain" description="GGDEF" evidence="3">
    <location>
        <begin position="120"/>
        <end position="253"/>
    </location>
</feature>
<evidence type="ECO:0000256" key="1">
    <source>
        <dbReference type="SAM" id="Phobius"/>
    </source>
</evidence>
<dbReference type="SMART" id="SM00267">
    <property type="entry name" value="GGDEF"/>
    <property type="match status" value="1"/>
</dbReference>
<dbReference type="PROSITE" id="PS50883">
    <property type="entry name" value="EAL"/>
    <property type="match status" value="1"/>
</dbReference>
<comment type="caution">
    <text evidence="4">The sequence shown here is derived from an EMBL/GenBank/DDBJ whole genome shotgun (WGS) entry which is preliminary data.</text>
</comment>
<dbReference type="InterPro" id="IPR001633">
    <property type="entry name" value="EAL_dom"/>
</dbReference>
<name>A0A2T4Z6A5_9HYPH</name>